<comment type="subcellular location">
    <subcellularLocation>
        <location evidence="1">Cell projection</location>
        <location evidence="1">Cilium</location>
    </subcellularLocation>
    <subcellularLocation>
        <location evidence="2">Cytoplasm</location>
        <location evidence="2">Cytoskeleton</location>
    </subcellularLocation>
</comment>
<name>A0A195CSK6_9HYME</name>
<reference evidence="7 8" key="1">
    <citation type="submission" date="2016-03" db="EMBL/GenBank/DDBJ databases">
        <title>Cyphomyrmex costatus WGS genome.</title>
        <authorList>
            <person name="Nygaard S."/>
            <person name="Hu H."/>
            <person name="Boomsma J."/>
            <person name="Zhang G."/>
        </authorList>
    </citation>
    <scope>NUCLEOTIDE SEQUENCE [LARGE SCALE GENOMIC DNA]</scope>
    <source>
        <strain evidence="7">MS0001</strain>
        <tissue evidence="7">Whole body</tissue>
    </source>
</reference>
<evidence type="ECO:0000256" key="1">
    <source>
        <dbReference type="ARBA" id="ARBA00004138"/>
    </source>
</evidence>
<sequence>IFKGYGQENPPHPCYWRTSMDYGWHAPTIHTVPTFYYPRNHSFSAELGRAGMYRNCSLNTELDKSLF</sequence>
<evidence type="ECO:0000313" key="8">
    <source>
        <dbReference type="Proteomes" id="UP000078542"/>
    </source>
</evidence>
<evidence type="ECO:0000256" key="2">
    <source>
        <dbReference type="ARBA" id="ARBA00004245"/>
    </source>
</evidence>
<dbReference type="EMBL" id="KQ977305">
    <property type="protein sequence ID" value="KYN03693.1"/>
    <property type="molecule type" value="Genomic_DNA"/>
</dbReference>
<accession>A0A195CSK6</accession>
<evidence type="ECO:0000256" key="3">
    <source>
        <dbReference type="ARBA" id="ARBA00022490"/>
    </source>
</evidence>
<organism evidence="7 8">
    <name type="scientific">Cyphomyrmex costatus</name>
    <dbReference type="NCBI Taxonomy" id="456900"/>
    <lineage>
        <taxon>Eukaryota</taxon>
        <taxon>Metazoa</taxon>
        <taxon>Ecdysozoa</taxon>
        <taxon>Arthropoda</taxon>
        <taxon>Hexapoda</taxon>
        <taxon>Insecta</taxon>
        <taxon>Pterygota</taxon>
        <taxon>Neoptera</taxon>
        <taxon>Endopterygota</taxon>
        <taxon>Hymenoptera</taxon>
        <taxon>Apocrita</taxon>
        <taxon>Aculeata</taxon>
        <taxon>Formicoidea</taxon>
        <taxon>Formicidae</taxon>
        <taxon>Myrmicinae</taxon>
        <taxon>Cyphomyrmex</taxon>
    </lineage>
</organism>
<evidence type="ECO:0000256" key="4">
    <source>
        <dbReference type="ARBA" id="ARBA00023212"/>
    </source>
</evidence>
<dbReference type="AlphaFoldDB" id="A0A195CSK6"/>
<keyword evidence="3" id="KW-0963">Cytoplasm</keyword>
<protein>
    <submittedName>
        <fullName evidence="7">Uncharacterized protein</fullName>
    </submittedName>
</protein>
<dbReference type="STRING" id="456900.A0A195CSK6"/>
<dbReference type="GO" id="GO:0035082">
    <property type="term" value="P:axoneme assembly"/>
    <property type="evidence" value="ECO:0007669"/>
    <property type="project" value="InterPro"/>
</dbReference>
<gene>
    <name evidence="7" type="ORF">ALC62_05389</name>
</gene>
<evidence type="ECO:0000256" key="6">
    <source>
        <dbReference type="ARBA" id="ARBA00038014"/>
    </source>
</evidence>
<evidence type="ECO:0000256" key="5">
    <source>
        <dbReference type="ARBA" id="ARBA00023273"/>
    </source>
</evidence>
<dbReference type="InterPro" id="IPR026507">
    <property type="entry name" value="PIRC1/2"/>
</dbReference>
<comment type="similarity">
    <text evidence="6">Belongs to the PIERCE1 family.</text>
</comment>
<keyword evidence="4" id="KW-0206">Cytoskeleton</keyword>
<feature type="non-terminal residue" evidence="7">
    <location>
        <position position="1"/>
    </location>
</feature>
<dbReference type="Proteomes" id="UP000078542">
    <property type="component" value="Unassembled WGS sequence"/>
</dbReference>
<keyword evidence="5" id="KW-0966">Cell projection</keyword>
<dbReference type="GO" id="GO:0005879">
    <property type="term" value="C:axonemal microtubule"/>
    <property type="evidence" value="ECO:0007669"/>
    <property type="project" value="InterPro"/>
</dbReference>
<dbReference type="PANTHER" id="PTHR20899:SF1">
    <property type="entry name" value="PIERCER OF MICROTUBULE WALL 1 PROTEIN"/>
    <property type="match status" value="1"/>
</dbReference>
<evidence type="ECO:0000313" key="7">
    <source>
        <dbReference type="EMBL" id="KYN03693.1"/>
    </source>
</evidence>
<proteinExistence type="inferred from homology"/>
<dbReference type="Pfam" id="PF14892">
    <property type="entry name" value="PIRC1_2"/>
    <property type="match status" value="1"/>
</dbReference>
<keyword evidence="8" id="KW-1185">Reference proteome</keyword>
<dbReference type="PANTHER" id="PTHR20899">
    <property type="entry name" value="PIERCE HOMOLOG"/>
    <property type="match status" value="1"/>
</dbReference>